<feature type="domain" description="Glycosyl hydrolase family 13 catalytic" evidence="6">
    <location>
        <begin position="157"/>
        <end position="563"/>
    </location>
</feature>
<keyword evidence="4" id="KW-0326">Glycosidase</keyword>
<dbReference type="Pfam" id="PF02922">
    <property type="entry name" value="CBM_48"/>
    <property type="match status" value="1"/>
</dbReference>
<keyword evidence="3" id="KW-0809">Transit peptide</keyword>
<dbReference type="InterPro" id="IPR048650">
    <property type="entry name" value="ISOA1-3-like_C"/>
</dbReference>
<dbReference type="RefSeq" id="WP_044229258.1">
    <property type="nucleotide sequence ID" value="NZ_JBKAGJ010000011.1"/>
</dbReference>
<dbReference type="SUPFAM" id="SSF81296">
    <property type="entry name" value="E set domains"/>
    <property type="match status" value="1"/>
</dbReference>
<dbReference type="CDD" id="cd02856">
    <property type="entry name" value="E_set_GDE_Isoamylase_N"/>
    <property type="match status" value="1"/>
</dbReference>
<dbReference type="GO" id="GO:0004135">
    <property type="term" value="F:amylo-alpha-1,6-glucosidase activity"/>
    <property type="evidence" value="ECO:0007669"/>
    <property type="project" value="InterPro"/>
</dbReference>
<comment type="caution">
    <text evidence="7">The sequence shown here is derived from an EMBL/GenBank/DDBJ whole genome shotgun (WGS) entry which is preliminary data.</text>
</comment>
<dbReference type="AlphaFoldDB" id="A0A098S060"/>
<sequence>MSYHAQTGRSAPLGATVYPEGTNFSIFSKYASAVELLLFDAKDHSTPLQIFRLDPDNHKTFYYWHIFVEGVHEGQLYGWKIYGPYAPEIGYYFDGNKLLIDPYARAVVMDTYEREAARHPGDNTAKAIKSVVVANGSYDWEGDRPLNHPYSHSIIYELHVGGFTKHESSGVDDKLRGTYRGLIEKIPYLQALGINSVELMPVQQFDPADVPDSNLTNYWGYSPIALFAPHTGYASTDDPVGAINEFRDMVKALHRAGIEVILDVVFNHTGEGGADGPILSFKSIENRAYYMLDEHYHYRNYSGTGNTLNANHSVVRRLIRDCLRYWVDEMHVDGFRFDLASILSRDEAGRPVQNPPILWEIESDPVLAPTKIIAEAWDVQQYQLGNFVGDKWAEWNGAYRDDIRRFLKGDQGMTQIAANRINASPDLFGKLLRDPNRSINFVTCHDGFTLNDQVSYNQKHNWANGEDNRDGHNDNHSWNCGAEGPTKDLVVQQRRMRQVKNHLTLLLLSQGTPMLLMGDEVRRTQRGNNNAYCQDNELSWFDWGAVEEHKDILRFTRELIQLNLKTPYFQEQFYWNSPKALGGSRCQFGGVRNNHPDWSHHSHTLSYTLKNRGYPYRMHVMVNAYWEHLNFQIPKPKGGQPWKRIINTAVESPNDILSFEDAPVIRGGGVYVNARSVVVLVDGQ</sequence>
<dbReference type="InterPro" id="IPR011837">
    <property type="entry name" value="Glycogen_debranch_GlgX"/>
</dbReference>
<dbReference type="CDD" id="cd11326">
    <property type="entry name" value="AmyAc_Glg_debranch"/>
    <property type="match status" value="1"/>
</dbReference>
<comment type="similarity">
    <text evidence="1">Belongs to the glycosyl hydrolase 13 family.</text>
</comment>
<feature type="compositionally biased region" description="Basic and acidic residues" evidence="5">
    <location>
        <begin position="466"/>
        <end position="475"/>
    </location>
</feature>
<feature type="region of interest" description="Disordered" evidence="5">
    <location>
        <begin position="461"/>
        <end position="484"/>
    </location>
</feature>
<dbReference type="Gene3D" id="2.60.40.10">
    <property type="entry name" value="Immunoglobulins"/>
    <property type="match status" value="1"/>
</dbReference>
<dbReference type="InterPro" id="IPR006047">
    <property type="entry name" value="GH13_cat_dom"/>
</dbReference>
<evidence type="ECO:0000259" key="6">
    <source>
        <dbReference type="SMART" id="SM00642"/>
    </source>
</evidence>
<dbReference type="SUPFAM" id="SSF51445">
    <property type="entry name" value="(Trans)glycosidases"/>
    <property type="match status" value="1"/>
</dbReference>
<dbReference type="EMBL" id="JPOS01000092">
    <property type="protein sequence ID" value="KGE85203.1"/>
    <property type="molecule type" value="Genomic_DNA"/>
</dbReference>
<keyword evidence="2" id="KW-0378">Hydrolase</keyword>
<organism evidence="7 8">
    <name type="scientific">Phaeodactylibacter xiamenensis</name>
    <dbReference type="NCBI Taxonomy" id="1524460"/>
    <lineage>
        <taxon>Bacteria</taxon>
        <taxon>Pseudomonadati</taxon>
        <taxon>Bacteroidota</taxon>
        <taxon>Saprospiria</taxon>
        <taxon>Saprospirales</taxon>
        <taxon>Haliscomenobacteraceae</taxon>
        <taxon>Phaeodactylibacter</taxon>
    </lineage>
</organism>
<dbReference type="SUPFAM" id="SSF51011">
    <property type="entry name" value="Glycosyl hydrolase domain"/>
    <property type="match status" value="1"/>
</dbReference>
<dbReference type="InterPro" id="IPR013783">
    <property type="entry name" value="Ig-like_fold"/>
</dbReference>
<proteinExistence type="inferred from homology"/>
<reference evidence="7 8" key="1">
    <citation type="journal article" date="2014" name="Int. J. Syst. Evol. Microbiol.">
        <title>Phaeodactylibacter xiamenensis gen. nov., sp. nov., a member of the family Saprospiraceae isolated from the marine alga Phaeodactylum tricornutum.</title>
        <authorList>
            <person name="Chen Z.Jr."/>
            <person name="Lei X."/>
            <person name="Lai Q."/>
            <person name="Li Y."/>
            <person name="Zhang B."/>
            <person name="Zhang J."/>
            <person name="Zhang H."/>
            <person name="Yang L."/>
            <person name="Zheng W."/>
            <person name="Tian Y."/>
            <person name="Yu Z."/>
            <person name="Xu H.Jr."/>
            <person name="Zheng T."/>
        </authorList>
    </citation>
    <scope>NUCLEOTIDE SEQUENCE [LARGE SCALE GENOMIC DNA]</scope>
    <source>
        <strain evidence="7 8">KD52</strain>
    </source>
</reference>
<accession>A0A098S060</accession>
<evidence type="ECO:0000313" key="7">
    <source>
        <dbReference type="EMBL" id="KGE85203.1"/>
    </source>
</evidence>
<dbReference type="InterPro" id="IPR017853">
    <property type="entry name" value="GH"/>
</dbReference>
<dbReference type="InterPro" id="IPR044505">
    <property type="entry name" value="GlgX_Isoamylase_N_E_set"/>
</dbReference>
<evidence type="ECO:0000256" key="2">
    <source>
        <dbReference type="ARBA" id="ARBA00022801"/>
    </source>
</evidence>
<protein>
    <submittedName>
        <fullName evidence="7">Glycogen debranching protein</fullName>
    </submittedName>
</protein>
<dbReference type="STRING" id="1524460.IX84_29480"/>
<evidence type="ECO:0000256" key="3">
    <source>
        <dbReference type="ARBA" id="ARBA00022946"/>
    </source>
</evidence>
<dbReference type="GO" id="GO:0005980">
    <property type="term" value="P:glycogen catabolic process"/>
    <property type="evidence" value="ECO:0007669"/>
    <property type="project" value="InterPro"/>
</dbReference>
<dbReference type="InterPro" id="IPR013780">
    <property type="entry name" value="Glyco_hydro_b"/>
</dbReference>
<name>A0A098S060_9BACT</name>
<keyword evidence="8" id="KW-1185">Reference proteome</keyword>
<evidence type="ECO:0000256" key="5">
    <source>
        <dbReference type="SAM" id="MobiDB-lite"/>
    </source>
</evidence>
<dbReference type="NCBIfam" id="TIGR02100">
    <property type="entry name" value="glgX_debranch"/>
    <property type="match status" value="1"/>
</dbReference>
<dbReference type="InterPro" id="IPR014756">
    <property type="entry name" value="Ig_E-set"/>
</dbReference>
<dbReference type="PANTHER" id="PTHR43002">
    <property type="entry name" value="GLYCOGEN DEBRANCHING ENZYME"/>
    <property type="match status" value="1"/>
</dbReference>
<dbReference type="OrthoDB" id="9761875at2"/>
<dbReference type="Gene3D" id="3.20.20.80">
    <property type="entry name" value="Glycosidases"/>
    <property type="match status" value="1"/>
</dbReference>
<evidence type="ECO:0000256" key="4">
    <source>
        <dbReference type="ARBA" id="ARBA00023295"/>
    </source>
</evidence>
<dbReference type="Pfam" id="PF21156">
    <property type="entry name" value="ISOA1-3_C"/>
    <property type="match status" value="1"/>
</dbReference>
<evidence type="ECO:0000313" key="8">
    <source>
        <dbReference type="Proteomes" id="UP000029736"/>
    </source>
</evidence>
<gene>
    <name evidence="7" type="ORF">IX84_29480</name>
</gene>
<dbReference type="Pfam" id="PF00128">
    <property type="entry name" value="Alpha-amylase"/>
    <property type="match status" value="1"/>
</dbReference>
<dbReference type="SMART" id="SM00642">
    <property type="entry name" value="Aamy"/>
    <property type="match status" value="1"/>
</dbReference>
<dbReference type="Proteomes" id="UP000029736">
    <property type="component" value="Unassembled WGS sequence"/>
</dbReference>
<dbReference type="InterPro" id="IPR004193">
    <property type="entry name" value="Glyco_hydro_13_N"/>
</dbReference>
<dbReference type="Gene3D" id="2.60.40.1180">
    <property type="entry name" value="Golgi alpha-mannosidase II"/>
    <property type="match status" value="1"/>
</dbReference>
<dbReference type="GO" id="GO:0019156">
    <property type="term" value="F:isoamylase activity"/>
    <property type="evidence" value="ECO:0007669"/>
    <property type="project" value="UniProtKB-ARBA"/>
</dbReference>
<evidence type="ECO:0000256" key="1">
    <source>
        <dbReference type="ARBA" id="ARBA00008061"/>
    </source>
</evidence>